<dbReference type="GO" id="GO:0016651">
    <property type="term" value="F:oxidoreductase activity, acting on NAD(P)H"/>
    <property type="evidence" value="ECO:0007669"/>
    <property type="project" value="TreeGrafter"/>
</dbReference>
<reference evidence="7" key="1">
    <citation type="submission" date="2019-07" db="EMBL/GenBank/DDBJ databases">
        <title>Genomic Encyclopedia of Type Strains, Phase IV (KMG-IV): sequencing the most valuable type-strain genomes for metagenomic binning, comparative biology and taxonomic classification.</title>
        <authorList>
            <person name="Goeker M."/>
        </authorList>
    </citation>
    <scope>NUCLEOTIDE SEQUENCE</scope>
    <source>
        <strain evidence="7">DSM 44596</strain>
    </source>
</reference>
<dbReference type="Gene3D" id="3.50.50.60">
    <property type="entry name" value="FAD/NAD(P)-binding domain"/>
    <property type="match status" value="2"/>
</dbReference>
<dbReference type="InterPro" id="IPR016156">
    <property type="entry name" value="FAD/NAD-linked_Rdtase_dimer_sf"/>
</dbReference>
<evidence type="ECO:0000259" key="5">
    <source>
        <dbReference type="Pfam" id="PF07992"/>
    </source>
</evidence>
<dbReference type="Pfam" id="PF07992">
    <property type="entry name" value="Pyr_redox_2"/>
    <property type="match status" value="1"/>
</dbReference>
<dbReference type="SUPFAM" id="SSF55424">
    <property type="entry name" value="FAD/NAD-linked reductases, dimerisation (C-terminal) domain"/>
    <property type="match status" value="1"/>
</dbReference>
<organism evidence="7">
    <name type="scientific">Nocardia globerula</name>
    <dbReference type="NCBI Taxonomy" id="1818"/>
    <lineage>
        <taxon>Bacteria</taxon>
        <taxon>Bacillati</taxon>
        <taxon>Actinomycetota</taxon>
        <taxon>Actinomycetes</taxon>
        <taxon>Mycobacteriales</taxon>
        <taxon>Nocardiaceae</taxon>
        <taxon>Nocardia</taxon>
    </lineage>
</organism>
<evidence type="ECO:0000259" key="6">
    <source>
        <dbReference type="Pfam" id="PF14759"/>
    </source>
</evidence>
<protein>
    <submittedName>
        <fullName evidence="7">NAD/ferredoxin-dependent reductase-like protein</fullName>
    </submittedName>
</protein>
<evidence type="ECO:0000256" key="2">
    <source>
        <dbReference type="ARBA" id="ARBA00022630"/>
    </source>
</evidence>
<dbReference type="InterPro" id="IPR050446">
    <property type="entry name" value="FAD-oxidoreductase/Apoptosis"/>
</dbReference>
<evidence type="ECO:0000256" key="1">
    <source>
        <dbReference type="ARBA" id="ARBA00001974"/>
    </source>
</evidence>
<dbReference type="PANTHER" id="PTHR43557">
    <property type="entry name" value="APOPTOSIS-INDUCING FACTOR 1"/>
    <property type="match status" value="1"/>
</dbReference>
<dbReference type="PRINTS" id="PR00411">
    <property type="entry name" value="PNDRDTASEI"/>
</dbReference>
<keyword evidence="4" id="KW-0560">Oxidoreductase</keyword>
<evidence type="ECO:0000313" key="7">
    <source>
        <dbReference type="EMBL" id="TYQ01233.1"/>
    </source>
</evidence>
<keyword evidence="3" id="KW-0274">FAD</keyword>
<sequence>MSANRRFVIIGGGLAGAKTAEALRERDFDGDIVLLSEEDHLPYERPPLSKEFFAGKKTLPEFTVHDGEWFRDQHVDLRPGTTATAFDPVAHTVTLPDGSTLSYDKLALATGSRSRRLDIPGADADGVHYIRTIDQASSLLKALSADKKLVVVGAGWIGLEIAASARGFGVEVTILEHASLPLEATLGPEMGEVFAALHRANGVDLRTSTDVKSIAVTDGVASGVTLADGSVVPADAVLIAVGALPNTELATAAGIEVDGGVLVDAGLQSSDPDVVAIGDIAAATHPILNARIRVKHWANALNQPATAADTMLGKPAEYVRMPYFFTDQYDLGMEYVGHAPHGSYVSVVTRGDVDNREFLAFWLDGDNKVLAGMNVNIWDAGDAIKELVASSAPVDPKRLADPSVPLTEASAITK</sequence>
<dbReference type="PRINTS" id="PR00368">
    <property type="entry name" value="FADPNR"/>
</dbReference>
<dbReference type="GO" id="GO:0005737">
    <property type="term" value="C:cytoplasm"/>
    <property type="evidence" value="ECO:0007669"/>
    <property type="project" value="TreeGrafter"/>
</dbReference>
<accession>A0A652YJ05</accession>
<feature type="domain" description="Reductase C-terminal" evidence="6">
    <location>
        <begin position="323"/>
        <end position="408"/>
    </location>
</feature>
<dbReference type="Pfam" id="PF14759">
    <property type="entry name" value="Reductase_C"/>
    <property type="match status" value="1"/>
</dbReference>
<dbReference type="Gene3D" id="3.30.390.30">
    <property type="match status" value="1"/>
</dbReference>
<dbReference type="EMBL" id="VNIQ01000008">
    <property type="protein sequence ID" value="TYQ01233.1"/>
    <property type="molecule type" value="Genomic_DNA"/>
</dbReference>
<feature type="domain" description="FAD/NAD(P)-binding" evidence="5">
    <location>
        <begin position="6"/>
        <end position="303"/>
    </location>
</feature>
<gene>
    <name evidence="7" type="ORF">FNL38_10887</name>
</gene>
<evidence type="ECO:0000256" key="3">
    <source>
        <dbReference type="ARBA" id="ARBA00022827"/>
    </source>
</evidence>
<proteinExistence type="predicted"/>
<evidence type="ECO:0000256" key="4">
    <source>
        <dbReference type="ARBA" id="ARBA00023002"/>
    </source>
</evidence>
<name>A0A652YJ05_NOCGL</name>
<comment type="caution">
    <text evidence="7">The sequence shown here is derived from an EMBL/GenBank/DDBJ whole genome shotgun (WGS) entry which is preliminary data.</text>
</comment>
<dbReference type="PANTHER" id="PTHR43557:SF2">
    <property type="entry name" value="RIESKE DOMAIN-CONTAINING PROTEIN-RELATED"/>
    <property type="match status" value="1"/>
</dbReference>
<comment type="cofactor">
    <cofactor evidence="1">
        <name>FAD</name>
        <dbReference type="ChEBI" id="CHEBI:57692"/>
    </cofactor>
</comment>
<dbReference type="InterPro" id="IPR028202">
    <property type="entry name" value="Reductase_C"/>
</dbReference>
<dbReference type="AlphaFoldDB" id="A0A652YJ05"/>
<dbReference type="InterPro" id="IPR023753">
    <property type="entry name" value="FAD/NAD-binding_dom"/>
</dbReference>
<dbReference type="SUPFAM" id="SSF51905">
    <property type="entry name" value="FAD/NAD(P)-binding domain"/>
    <property type="match status" value="2"/>
</dbReference>
<keyword evidence="2" id="KW-0285">Flavoprotein</keyword>
<dbReference type="InterPro" id="IPR036188">
    <property type="entry name" value="FAD/NAD-bd_sf"/>
</dbReference>